<protein>
    <submittedName>
        <fullName evidence="1">Uncharacterized protein</fullName>
    </submittedName>
</protein>
<accession>A0A8X6UAL2</accession>
<organism evidence="1 2">
    <name type="scientific">Nephila pilipes</name>
    <name type="common">Giant wood spider</name>
    <name type="synonym">Nephila maculata</name>
    <dbReference type="NCBI Taxonomy" id="299642"/>
    <lineage>
        <taxon>Eukaryota</taxon>
        <taxon>Metazoa</taxon>
        <taxon>Ecdysozoa</taxon>
        <taxon>Arthropoda</taxon>
        <taxon>Chelicerata</taxon>
        <taxon>Arachnida</taxon>
        <taxon>Araneae</taxon>
        <taxon>Araneomorphae</taxon>
        <taxon>Entelegynae</taxon>
        <taxon>Araneoidea</taxon>
        <taxon>Nephilidae</taxon>
        <taxon>Nephila</taxon>
    </lineage>
</organism>
<evidence type="ECO:0000313" key="2">
    <source>
        <dbReference type="Proteomes" id="UP000887013"/>
    </source>
</evidence>
<proteinExistence type="predicted"/>
<comment type="caution">
    <text evidence="1">The sequence shown here is derived from an EMBL/GenBank/DDBJ whole genome shotgun (WGS) entry which is preliminary data.</text>
</comment>
<dbReference type="Proteomes" id="UP000887013">
    <property type="component" value="Unassembled WGS sequence"/>
</dbReference>
<name>A0A8X6UAL2_NEPPI</name>
<keyword evidence="2" id="KW-1185">Reference proteome</keyword>
<dbReference type="AlphaFoldDB" id="A0A8X6UAL2"/>
<dbReference type="EMBL" id="BMAW01075134">
    <property type="protein sequence ID" value="GFT95217.1"/>
    <property type="molecule type" value="Genomic_DNA"/>
</dbReference>
<sequence length="103" mass="12245">MIRPPLLRRSSVLYSSYFHLVHKGKKECQVPSSFECSINLRLNVTSFEEHRLVDYKRYLDGDILARICMIFPTGSGTIKQRVTCISLFYTYREFQENWISFRL</sequence>
<gene>
    <name evidence="1" type="ORF">NPIL_543271</name>
</gene>
<reference evidence="1" key="1">
    <citation type="submission" date="2020-08" db="EMBL/GenBank/DDBJ databases">
        <title>Multicomponent nature underlies the extraordinary mechanical properties of spider dragline silk.</title>
        <authorList>
            <person name="Kono N."/>
            <person name="Nakamura H."/>
            <person name="Mori M."/>
            <person name="Yoshida Y."/>
            <person name="Ohtoshi R."/>
            <person name="Malay A.D."/>
            <person name="Moran D.A.P."/>
            <person name="Tomita M."/>
            <person name="Numata K."/>
            <person name="Arakawa K."/>
        </authorList>
    </citation>
    <scope>NUCLEOTIDE SEQUENCE</scope>
</reference>
<evidence type="ECO:0000313" key="1">
    <source>
        <dbReference type="EMBL" id="GFT95217.1"/>
    </source>
</evidence>